<gene>
    <name evidence="15 17" type="primary">pfkA</name>
    <name evidence="17" type="ORF">NCTC10179_00029</name>
</gene>
<dbReference type="NCBIfam" id="TIGR02482">
    <property type="entry name" value="PFKA_ATP"/>
    <property type="match status" value="1"/>
</dbReference>
<evidence type="ECO:0000256" key="4">
    <source>
        <dbReference type="ARBA" id="ARBA00004679"/>
    </source>
</evidence>
<keyword evidence="8 15" id="KW-0479">Metal-binding</keyword>
<feature type="binding site" evidence="15">
    <location>
        <position position="11"/>
    </location>
    <ligand>
        <name>ATP</name>
        <dbReference type="ChEBI" id="CHEBI:30616"/>
    </ligand>
</feature>
<dbReference type="Pfam" id="PF00365">
    <property type="entry name" value="PFK"/>
    <property type="match status" value="1"/>
</dbReference>
<evidence type="ECO:0000259" key="16">
    <source>
        <dbReference type="Pfam" id="PF00365"/>
    </source>
</evidence>
<dbReference type="InterPro" id="IPR012828">
    <property type="entry name" value="PFKA_ATP_prok"/>
</dbReference>
<evidence type="ECO:0000256" key="5">
    <source>
        <dbReference type="ARBA" id="ARBA00022490"/>
    </source>
</evidence>
<dbReference type="InterPro" id="IPR035966">
    <property type="entry name" value="PKF_sf"/>
</dbReference>
<feature type="binding site" evidence="15">
    <location>
        <begin position="102"/>
        <end position="105"/>
    </location>
    <ligand>
        <name>ATP</name>
        <dbReference type="ChEBI" id="CHEBI:30616"/>
    </ligand>
</feature>
<organism evidence="17 18">
    <name type="scientific">Mycoplasmopsis columboralis</name>
    <dbReference type="NCBI Taxonomy" id="171282"/>
    <lineage>
        <taxon>Bacteria</taxon>
        <taxon>Bacillati</taxon>
        <taxon>Mycoplasmatota</taxon>
        <taxon>Mycoplasmoidales</taxon>
        <taxon>Metamycoplasmataceae</taxon>
        <taxon>Mycoplasmopsis</taxon>
    </lineage>
</organism>
<keyword evidence="10 15" id="KW-0418">Kinase</keyword>
<sequence>MRKIAILTSGGDAPGMNSAVAAIAKAAKAANLEPYVVLEGYKGLYHNQIVKADSMNLNFYASQGGTAIYSARFPEFKNKEVRDVAIANLKKHDIEALVVIGGDGSYMGAQLLHEAGVKTIGLPGTIDNDIASSDFTIGYDTALNTIVEAIDKIRDTATSHQRIMIVEVMGNNCGDLALYSGLATGAEIIATSDYKPSVEEIVAKAKELTAQPGRRSVIVVVSEKCYNLKELEKAIEETTGWATRSNPLNHIQRGGRPTAQERIYASLMGIKAVEYLVAGKSGLAIGILNNDVVGTPILEALSMKNASKEKSVQKAIKFNKLNQVG</sequence>
<dbReference type="FunFam" id="3.40.50.460:FF:000002">
    <property type="entry name" value="ATP-dependent 6-phosphofructokinase"/>
    <property type="match status" value="1"/>
</dbReference>
<dbReference type="EC" id="2.7.1.11" evidence="15"/>
<evidence type="ECO:0000256" key="6">
    <source>
        <dbReference type="ARBA" id="ARBA00022533"/>
    </source>
</evidence>
<keyword evidence="9 15" id="KW-0547">Nucleotide-binding</keyword>
<keyword evidence="6 15" id="KW-0021">Allosteric enzyme</keyword>
<evidence type="ECO:0000256" key="14">
    <source>
        <dbReference type="ARBA" id="ARBA00048070"/>
    </source>
</evidence>
<evidence type="ECO:0000256" key="8">
    <source>
        <dbReference type="ARBA" id="ARBA00022723"/>
    </source>
</evidence>
<feature type="binding site" description="in other chain" evidence="15">
    <location>
        <begin position="125"/>
        <end position="127"/>
    </location>
    <ligand>
        <name>substrate</name>
        <note>ligand shared between dimeric partners</note>
    </ligand>
</feature>
<feature type="binding site" description="in other chain" evidence="15">
    <location>
        <position position="223"/>
    </location>
    <ligand>
        <name>substrate</name>
        <note>ligand shared between dimeric partners</note>
    </ligand>
</feature>
<comment type="activity regulation">
    <text evidence="15">Allosterically activated by ADP and other diphosphonucleosides, and allosterically inhibited by phosphoenolpyruvate.</text>
</comment>
<dbReference type="Gene3D" id="3.40.50.460">
    <property type="entry name" value="Phosphofructokinase domain"/>
    <property type="match status" value="1"/>
</dbReference>
<evidence type="ECO:0000256" key="11">
    <source>
        <dbReference type="ARBA" id="ARBA00022840"/>
    </source>
</evidence>
<feature type="binding site" description="in other chain" evidence="15">
    <location>
        <begin position="185"/>
        <end position="187"/>
    </location>
    <ligand>
        <name>ADP</name>
        <dbReference type="ChEBI" id="CHEBI:456216"/>
        <note>allosteric activator; ligand shared between dimeric partners</note>
    </ligand>
</feature>
<proteinExistence type="inferred from homology"/>
<comment type="cofactor">
    <cofactor evidence="1 15">
        <name>Mg(2+)</name>
        <dbReference type="ChEBI" id="CHEBI:18420"/>
    </cofactor>
</comment>
<evidence type="ECO:0000256" key="2">
    <source>
        <dbReference type="ARBA" id="ARBA00002659"/>
    </source>
</evidence>
<dbReference type="PANTHER" id="PTHR13697">
    <property type="entry name" value="PHOSPHOFRUCTOKINASE"/>
    <property type="match status" value="1"/>
</dbReference>
<dbReference type="GO" id="GO:0070095">
    <property type="term" value="F:fructose-6-phosphate binding"/>
    <property type="evidence" value="ECO:0007669"/>
    <property type="project" value="TreeGrafter"/>
</dbReference>
<dbReference type="GO" id="GO:0016208">
    <property type="term" value="F:AMP binding"/>
    <property type="evidence" value="ECO:0007669"/>
    <property type="project" value="TreeGrafter"/>
</dbReference>
<dbReference type="Proteomes" id="UP000289497">
    <property type="component" value="Chromosome"/>
</dbReference>
<dbReference type="SUPFAM" id="SSF53784">
    <property type="entry name" value="Phosphofructokinase"/>
    <property type="match status" value="1"/>
</dbReference>
<keyword evidence="12 15" id="KW-0460">Magnesium</keyword>
<keyword evidence="18" id="KW-1185">Reference proteome</keyword>
<evidence type="ECO:0000256" key="12">
    <source>
        <dbReference type="ARBA" id="ARBA00022842"/>
    </source>
</evidence>
<dbReference type="FunFam" id="3.40.50.450:FF:000001">
    <property type="entry name" value="ATP-dependent 6-phosphofructokinase"/>
    <property type="match status" value="1"/>
</dbReference>
<feature type="binding site" description="in other chain" evidence="15">
    <location>
        <begin position="169"/>
        <end position="171"/>
    </location>
    <ligand>
        <name>substrate</name>
        <note>ligand shared between dimeric partners</note>
    </ligand>
</feature>
<dbReference type="GO" id="GO:0042802">
    <property type="term" value="F:identical protein binding"/>
    <property type="evidence" value="ECO:0007669"/>
    <property type="project" value="TreeGrafter"/>
</dbReference>
<evidence type="ECO:0000313" key="18">
    <source>
        <dbReference type="Proteomes" id="UP000289497"/>
    </source>
</evidence>
<dbReference type="InterPro" id="IPR000023">
    <property type="entry name" value="Phosphofructokinase_dom"/>
</dbReference>
<evidence type="ECO:0000256" key="13">
    <source>
        <dbReference type="ARBA" id="ARBA00023152"/>
    </source>
</evidence>
<comment type="function">
    <text evidence="2 15">Catalyzes the phosphorylation of D-fructose 6-phosphate to fructose 1,6-bisphosphate by ATP, the first committing step of glycolysis.</text>
</comment>
<comment type="subcellular location">
    <subcellularLocation>
        <location evidence="3 15">Cytoplasm</location>
    </subcellularLocation>
</comment>
<dbReference type="GO" id="GO:0061621">
    <property type="term" value="P:canonical glycolysis"/>
    <property type="evidence" value="ECO:0007669"/>
    <property type="project" value="TreeGrafter"/>
</dbReference>
<feature type="binding site" evidence="15">
    <location>
        <begin position="72"/>
        <end position="73"/>
    </location>
    <ligand>
        <name>ATP</name>
        <dbReference type="ChEBI" id="CHEBI:30616"/>
    </ligand>
</feature>
<protein>
    <recommendedName>
        <fullName evidence="15">ATP-dependent 6-phosphofructokinase</fullName>
        <shortName evidence="15">ATP-PFK</shortName>
        <shortName evidence="15">Phosphofructokinase</shortName>
        <ecNumber evidence="15">2.7.1.11</ecNumber>
    </recommendedName>
    <alternativeName>
        <fullName evidence="15">Phosphohexokinase</fullName>
    </alternativeName>
</protein>
<dbReference type="HAMAP" id="MF_00339">
    <property type="entry name" value="Phosphofructokinase_I_B1"/>
    <property type="match status" value="1"/>
</dbReference>
<dbReference type="UniPathway" id="UPA00109">
    <property type="reaction ID" value="UER00182"/>
</dbReference>
<dbReference type="GO" id="GO:0005524">
    <property type="term" value="F:ATP binding"/>
    <property type="evidence" value="ECO:0007669"/>
    <property type="project" value="UniProtKB-UniRule"/>
</dbReference>
<feature type="domain" description="Phosphofructokinase" evidence="16">
    <location>
        <begin position="3"/>
        <end position="276"/>
    </location>
</feature>
<comment type="caution">
    <text evidence="15">Lacks conserved residue(s) required for the propagation of feature annotation.</text>
</comment>
<evidence type="ECO:0000256" key="3">
    <source>
        <dbReference type="ARBA" id="ARBA00004496"/>
    </source>
</evidence>
<name>A0A449B5J4_9BACT</name>
<comment type="pathway">
    <text evidence="4 15">Carbohydrate degradation; glycolysis; D-glyceraldehyde 3-phosphate and glycerone phosphate from D-glucose: step 3/4.</text>
</comment>
<evidence type="ECO:0000256" key="7">
    <source>
        <dbReference type="ARBA" id="ARBA00022679"/>
    </source>
</evidence>
<dbReference type="GO" id="GO:0048029">
    <property type="term" value="F:monosaccharide binding"/>
    <property type="evidence" value="ECO:0007669"/>
    <property type="project" value="TreeGrafter"/>
</dbReference>
<feature type="binding site" evidence="15">
    <location>
        <position position="103"/>
    </location>
    <ligand>
        <name>Mg(2+)</name>
        <dbReference type="ChEBI" id="CHEBI:18420"/>
        <note>catalytic</note>
    </ligand>
</feature>
<dbReference type="GO" id="GO:0005945">
    <property type="term" value="C:6-phosphofructokinase complex"/>
    <property type="evidence" value="ECO:0007669"/>
    <property type="project" value="TreeGrafter"/>
</dbReference>
<comment type="subunit">
    <text evidence="15">Homotetramer.</text>
</comment>
<keyword evidence="13 15" id="KW-0324">Glycolysis</keyword>
<dbReference type="GO" id="GO:0030388">
    <property type="term" value="P:fructose 1,6-bisphosphate metabolic process"/>
    <property type="evidence" value="ECO:0007669"/>
    <property type="project" value="TreeGrafter"/>
</dbReference>
<dbReference type="Gene3D" id="3.40.50.450">
    <property type="match status" value="1"/>
</dbReference>
<dbReference type="InterPro" id="IPR012003">
    <property type="entry name" value="ATP_PFK_prok-type"/>
</dbReference>
<dbReference type="GO" id="GO:0006002">
    <property type="term" value="P:fructose 6-phosphate metabolic process"/>
    <property type="evidence" value="ECO:0007669"/>
    <property type="project" value="UniProtKB-UniRule"/>
</dbReference>
<feature type="binding site" description="in other chain" evidence="15">
    <location>
        <position position="154"/>
    </location>
    <ligand>
        <name>ADP</name>
        <dbReference type="ChEBI" id="CHEBI:456216"/>
        <note>allosteric activator; ligand shared between dimeric partners</note>
    </ligand>
</feature>
<feature type="binding site" evidence="15">
    <location>
        <position position="244"/>
    </location>
    <ligand>
        <name>substrate</name>
        <note>ligand shared between dimeric partners</note>
    </ligand>
</feature>
<evidence type="ECO:0000256" key="9">
    <source>
        <dbReference type="ARBA" id="ARBA00022741"/>
    </source>
</evidence>
<dbReference type="AlphaFoldDB" id="A0A449B5J4"/>
<dbReference type="GO" id="GO:0003872">
    <property type="term" value="F:6-phosphofructokinase activity"/>
    <property type="evidence" value="ECO:0007669"/>
    <property type="project" value="UniProtKB-UniRule"/>
</dbReference>
<dbReference type="InterPro" id="IPR022953">
    <property type="entry name" value="ATP_PFK"/>
</dbReference>
<feature type="binding site" description="in other chain" evidence="15">
    <location>
        <begin position="250"/>
        <end position="253"/>
    </location>
    <ligand>
        <name>substrate</name>
        <note>ligand shared between dimeric partners</note>
    </ligand>
</feature>
<dbReference type="PIRSF" id="PIRSF000532">
    <property type="entry name" value="ATP_PFK_prok"/>
    <property type="match status" value="1"/>
</dbReference>
<dbReference type="GO" id="GO:0046872">
    <property type="term" value="F:metal ion binding"/>
    <property type="evidence" value="ECO:0007669"/>
    <property type="project" value="UniProtKB-KW"/>
</dbReference>
<keyword evidence="5 15" id="KW-0963">Cytoplasm</keyword>
<feature type="active site" description="Proton acceptor" evidence="15">
    <location>
        <position position="127"/>
    </location>
</feature>
<dbReference type="EMBL" id="LR215039">
    <property type="protein sequence ID" value="VEU75873.1"/>
    <property type="molecule type" value="Genomic_DNA"/>
</dbReference>
<dbReference type="PRINTS" id="PR00476">
    <property type="entry name" value="PHFRCTKINASE"/>
</dbReference>
<comment type="catalytic activity">
    <reaction evidence="14 15">
        <text>beta-D-fructose 6-phosphate + ATP = beta-D-fructose 1,6-bisphosphate + ADP + H(+)</text>
        <dbReference type="Rhea" id="RHEA:16109"/>
        <dbReference type="ChEBI" id="CHEBI:15378"/>
        <dbReference type="ChEBI" id="CHEBI:30616"/>
        <dbReference type="ChEBI" id="CHEBI:32966"/>
        <dbReference type="ChEBI" id="CHEBI:57634"/>
        <dbReference type="ChEBI" id="CHEBI:456216"/>
        <dbReference type="EC" id="2.7.1.11"/>
    </reaction>
</comment>
<evidence type="ECO:0000256" key="15">
    <source>
        <dbReference type="HAMAP-Rule" id="MF_00339"/>
    </source>
</evidence>
<reference evidence="17 18" key="1">
    <citation type="submission" date="2019-01" db="EMBL/GenBank/DDBJ databases">
        <authorList>
            <consortium name="Pathogen Informatics"/>
        </authorList>
    </citation>
    <scope>NUCLEOTIDE SEQUENCE [LARGE SCALE GENOMIC DNA]</scope>
    <source>
        <strain evidence="17 18">NCTC10179</strain>
    </source>
</reference>
<keyword evidence="7 15" id="KW-0808">Transferase</keyword>
<dbReference type="PANTHER" id="PTHR13697:SF4">
    <property type="entry name" value="ATP-DEPENDENT 6-PHOSPHOFRUCTOKINASE"/>
    <property type="match status" value="1"/>
</dbReference>
<feature type="binding site" evidence="15">
    <location>
        <position position="162"/>
    </location>
    <ligand>
        <name>substrate</name>
        <note>ligand shared between dimeric partners</note>
    </ligand>
</feature>
<keyword evidence="11 15" id="KW-0067">ATP-binding</keyword>
<evidence type="ECO:0000256" key="1">
    <source>
        <dbReference type="ARBA" id="ARBA00001946"/>
    </source>
</evidence>
<dbReference type="NCBIfam" id="NF002872">
    <property type="entry name" value="PRK03202.1"/>
    <property type="match status" value="1"/>
</dbReference>
<comment type="similarity">
    <text evidence="15">Belongs to the phosphofructokinase type A (PFKA) family. ATP-dependent PFK group I subfamily. Prokaryotic clade 'B1' sub-subfamily.</text>
</comment>
<dbReference type="OrthoDB" id="9802503at2"/>
<accession>A0A449B5J4</accession>
<dbReference type="RefSeq" id="WP_036434049.1">
    <property type="nucleotide sequence ID" value="NZ_LR215039.1"/>
</dbReference>
<evidence type="ECO:0000313" key="17">
    <source>
        <dbReference type="EMBL" id="VEU75873.1"/>
    </source>
</evidence>
<evidence type="ECO:0000256" key="10">
    <source>
        <dbReference type="ARBA" id="ARBA00022777"/>
    </source>
</evidence>
<dbReference type="KEGG" id="mcou:NCTC10179_00029"/>